<evidence type="ECO:0000256" key="7">
    <source>
        <dbReference type="ARBA" id="ARBA00023136"/>
    </source>
</evidence>
<feature type="transmembrane region" description="Helical" evidence="8">
    <location>
        <begin position="325"/>
        <end position="343"/>
    </location>
</feature>
<proteinExistence type="inferred from homology"/>
<evidence type="ECO:0000256" key="1">
    <source>
        <dbReference type="ARBA" id="ARBA00004141"/>
    </source>
</evidence>
<feature type="transmembrane region" description="Helical" evidence="8">
    <location>
        <begin position="474"/>
        <end position="497"/>
    </location>
</feature>
<feature type="transmembrane region" description="Helical" evidence="8">
    <location>
        <begin position="107"/>
        <end position="126"/>
    </location>
</feature>
<evidence type="ECO:0000256" key="2">
    <source>
        <dbReference type="ARBA" id="ARBA00008066"/>
    </source>
</evidence>
<feature type="transmembrane region" description="Helical" evidence="8">
    <location>
        <begin position="413"/>
        <end position="434"/>
    </location>
</feature>
<keyword evidence="6 8" id="KW-1133">Transmembrane helix</keyword>
<organism evidence="10 11">
    <name type="scientific">Funneliformis caledonium</name>
    <dbReference type="NCBI Taxonomy" id="1117310"/>
    <lineage>
        <taxon>Eukaryota</taxon>
        <taxon>Fungi</taxon>
        <taxon>Fungi incertae sedis</taxon>
        <taxon>Mucoromycota</taxon>
        <taxon>Glomeromycotina</taxon>
        <taxon>Glomeromycetes</taxon>
        <taxon>Glomerales</taxon>
        <taxon>Glomeraceae</taxon>
        <taxon>Funneliformis</taxon>
    </lineage>
</organism>
<evidence type="ECO:0000256" key="3">
    <source>
        <dbReference type="ARBA" id="ARBA00022448"/>
    </source>
</evidence>
<comment type="similarity">
    <text evidence="2">Belongs to the amino acid/polyamine transporter 2 family.</text>
</comment>
<comment type="subcellular location">
    <subcellularLocation>
        <location evidence="1">Membrane</location>
        <topology evidence="1">Multi-pass membrane protein</topology>
    </subcellularLocation>
</comment>
<feature type="transmembrane region" description="Helical" evidence="8">
    <location>
        <begin position="283"/>
        <end position="304"/>
    </location>
</feature>
<feature type="transmembrane region" description="Helical" evidence="8">
    <location>
        <begin position="241"/>
        <end position="263"/>
    </location>
</feature>
<evidence type="ECO:0000256" key="4">
    <source>
        <dbReference type="ARBA" id="ARBA00022692"/>
    </source>
</evidence>
<gene>
    <name evidence="10" type="ORF">FCALED_LOCUS1028</name>
</gene>
<keyword evidence="4 8" id="KW-0812">Transmembrane</keyword>
<dbReference type="Proteomes" id="UP000789570">
    <property type="component" value="Unassembled WGS sequence"/>
</dbReference>
<feature type="domain" description="Amino acid transporter transmembrane" evidence="9">
    <location>
        <begin position="104"/>
        <end position="495"/>
    </location>
</feature>
<dbReference type="PANTHER" id="PTHR22950">
    <property type="entry name" value="AMINO ACID TRANSPORTER"/>
    <property type="match status" value="1"/>
</dbReference>
<dbReference type="Pfam" id="PF01490">
    <property type="entry name" value="Aa_trans"/>
    <property type="match status" value="1"/>
</dbReference>
<feature type="transmembrane region" description="Helical" evidence="8">
    <location>
        <begin position="132"/>
        <end position="151"/>
    </location>
</feature>
<dbReference type="EMBL" id="CAJVPQ010000120">
    <property type="protein sequence ID" value="CAG8447860.1"/>
    <property type="molecule type" value="Genomic_DNA"/>
</dbReference>
<name>A0A9N8VEC3_9GLOM</name>
<dbReference type="AlphaFoldDB" id="A0A9N8VEC3"/>
<dbReference type="OrthoDB" id="655540at2759"/>
<evidence type="ECO:0000259" key="9">
    <source>
        <dbReference type="Pfam" id="PF01490"/>
    </source>
</evidence>
<keyword evidence="11" id="KW-1185">Reference proteome</keyword>
<dbReference type="InterPro" id="IPR013057">
    <property type="entry name" value="AA_transpt_TM"/>
</dbReference>
<comment type="caution">
    <text evidence="10">The sequence shown here is derived from an EMBL/GenBank/DDBJ whole genome shotgun (WGS) entry which is preliminary data.</text>
</comment>
<accession>A0A9N8VEC3</accession>
<protein>
    <submittedName>
        <fullName evidence="10">169_t:CDS:1</fullName>
    </submittedName>
</protein>
<dbReference type="PANTHER" id="PTHR22950:SF692">
    <property type="entry name" value="TRANSMEMBRANE AMINO ACID TRANSPORTER FAMILY PROTEIN"/>
    <property type="match status" value="1"/>
</dbReference>
<dbReference type="GO" id="GO:0005774">
    <property type="term" value="C:vacuolar membrane"/>
    <property type="evidence" value="ECO:0007669"/>
    <property type="project" value="TreeGrafter"/>
</dbReference>
<keyword evidence="7 8" id="KW-0472">Membrane</keyword>
<feature type="transmembrane region" description="Helical" evidence="8">
    <location>
        <begin position="363"/>
        <end position="392"/>
    </location>
</feature>
<evidence type="ECO:0000313" key="10">
    <source>
        <dbReference type="EMBL" id="CAG8447860.1"/>
    </source>
</evidence>
<evidence type="ECO:0000256" key="6">
    <source>
        <dbReference type="ARBA" id="ARBA00022989"/>
    </source>
</evidence>
<reference evidence="10" key="1">
    <citation type="submission" date="2021-06" db="EMBL/GenBank/DDBJ databases">
        <authorList>
            <person name="Kallberg Y."/>
            <person name="Tangrot J."/>
            <person name="Rosling A."/>
        </authorList>
    </citation>
    <scope>NUCLEOTIDE SEQUENCE</scope>
    <source>
        <strain evidence="10">UK204</strain>
    </source>
</reference>
<evidence type="ECO:0000256" key="8">
    <source>
        <dbReference type="SAM" id="Phobius"/>
    </source>
</evidence>
<dbReference type="GO" id="GO:0015179">
    <property type="term" value="F:L-amino acid transmembrane transporter activity"/>
    <property type="evidence" value="ECO:0007669"/>
    <property type="project" value="TreeGrafter"/>
</dbReference>
<keyword evidence="3" id="KW-0813">Transport</keyword>
<evidence type="ECO:0000256" key="5">
    <source>
        <dbReference type="ARBA" id="ARBA00022970"/>
    </source>
</evidence>
<keyword evidence="5" id="KW-0029">Amino-acid transport</keyword>
<feature type="transmembrane region" description="Helical" evidence="8">
    <location>
        <begin position="217"/>
        <end position="234"/>
    </location>
</feature>
<feature type="transmembrane region" description="Helical" evidence="8">
    <location>
        <begin position="183"/>
        <end position="205"/>
    </location>
</feature>
<evidence type="ECO:0000313" key="11">
    <source>
        <dbReference type="Proteomes" id="UP000789570"/>
    </source>
</evidence>
<sequence>MSFQGSDPITIVRNKNIKQPLSSSVKSWASSYSRSQQYNINQELNGLLQSEFDHEGENDHNALDPCNERSDIFINERTPLISQPVIIEELEDAQDYKRLTYLGKSTFNQTVFNAVNILMGLAILSFPLAFKYAGWFFGILIFLFCLILTNYTAKLLKKCLDIDPDCLTYADLASLAFGQKGKLIIGGLFTMDLFNAAVVIMILVGDSLHTLFPRVDLVQLKLISFFIITPFTWMPMHFLSYASIFGIISTLSVAAVILIDGFSKLEPPGSILNPMDTSFFPSNWMTLPLAFGLINAGFAGHAVYPSLYRDMAKPALYNRMVNYSYLISSIVYITVAVSGYLMFGPDTLQEITLNIMKTKGFSVLLNSIVVWMIVTNPLTKFPLVITPINIIFEVGFLRIPFVYQFFASKVAKNFFTIMSRTILCSLVIFTAIFLPEFDRAMSLLGSLFSFLICGIFPILCHLKLFGRQLSNKELAWDLILLVMSSIIAIVGTIWTFFPNEWLDDKN</sequence>
<feature type="transmembrane region" description="Helical" evidence="8">
    <location>
        <begin position="440"/>
        <end position="462"/>
    </location>
</feature>